<organism evidence="1 2">
    <name type="scientific">Champsocephalus gunnari</name>
    <name type="common">Mackerel icefish</name>
    <dbReference type="NCBI Taxonomy" id="52237"/>
    <lineage>
        <taxon>Eukaryota</taxon>
        <taxon>Metazoa</taxon>
        <taxon>Chordata</taxon>
        <taxon>Craniata</taxon>
        <taxon>Vertebrata</taxon>
        <taxon>Euteleostomi</taxon>
        <taxon>Actinopterygii</taxon>
        <taxon>Neopterygii</taxon>
        <taxon>Teleostei</taxon>
        <taxon>Neoteleostei</taxon>
        <taxon>Acanthomorphata</taxon>
        <taxon>Eupercaria</taxon>
        <taxon>Perciformes</taxon>
        <taxon>Notothenioidei</taxon>
        <taxon>Channichthyidae</taxon>
        <taxon>Champsocephalus</taxon>
    </lineage>
</organism>
<reference evidence="1 2" key="1">
    <citation type="journal article" date="2023" name="Mol. Biol. Evol.">
        <title>Genomics of Secondarily Temperate Adaptation in the Only Non-Antarctic Icefish.</title>
        <authorList>
            <person name="Rivera-Colon A.G."/>
            <person name="Rayamajhi N."/>
            <person name="Minhas B.F."/>
            <person name="Madrigal G."/>
            <person name="Bilyk K.T."/>
            <person name="Yoon V."/>
            <person name="Hune M."/>
            <person name="Gregory S."/>
            <person name="Cheng C.H.C."/>
            <person name="Catchen J.M."/>
        </authorList>
    </citation>
    <scope>NUCLEOTIDE SEQUENCE [LARGE SCALE GENOMIC DNA]</scope>
    <source>
        <tissue evidence="1">White muscle</tissue>
    </source>
</reference>
<name>A0AAN8D883_CHAGU</name>
<dbReference type="Proteomes" id="UP001331515">
    <property type="component" value="Unassembled WGS sequence"/>
</dbReference>
<accession>A0AAN8D883</accession>
<comment type="caution">
    <text evidence="1">The sequence shown here is derived from an EMBL/GenBank/DDBJ whole genome shotgun (WGS) entry which is preliminary data.</text>
</comment>
<keyword evidence="2" id="KW-1185">Reference proteome</keyword>
<protein>
    <submittedName>
        <fullName evidence="1">Uncharacterized protein</fullName>
    </submittedName>
</protein>
<evidence type="ECO:0000313" key="2">
    <source>
        <dbReference type="Proteomes" id="UP001331515"/>
    </source>
</evidence>
<evidence type="ECO:0000313" key="1">
    <source>
        <dbReference type="EMBL" id="KAK5917339.1"/>
    </source>
</evidence>
<dbReference type="AlphaFoldDB" id="A0AAN8D883"/>
<gene>
    <name evidence="1" type="ORF">CgunFtcFv8_012238</name>
</gene>
<proteinExistence type="predicted"/>
<sequence>MVEVFSNEVGGKRHAVSLHCYVTARLLRYCAASDAILLPPPGSKLVGINTRAYCPLSAGEERWSRGKVSSVP</sequence>
<dbReference type="EMBL" id="JAURVH010001526">
    <property type="protein sequence ID" value="KAK5917339.1"/>
    <property type="molecule type" value="Genomic_DNA"/>
</dbReference>